<gene>
    <name evidence="3" type="ORF">P5G59_14715</name>
</gene>
<evidence type="ECO:0000313" key="3">
    <source>
        <dbReference type="EMBL" id="MDN4598402.1"/>
    </source>
</evidence>
<comment type="caution">
    <text evidence="3">The sequence shown here is derived from an EMBL/GenBank/DDBJ whole genome shotgun (WGS) entry which is preliminary data.</text>
</comment>
<name>A0ABT8J0B0_9MICO</name>
<protein>
    <recommendedName>
        <fullName evidence="5">Gram-positive cocci surface proteins LPxTG domain-containing protein</fullName>
    </recommendedName>
</protein>
<keyword evidence="4" id="KW-1185">Reference proteome</keyword>
<keyword evidence="2" id="KW-0732">Signal</keyword>
<feature type="transmembrane region" description="Helical" evidence="1">
    <location>
        <begin position="380"/>
        <end position="399"/>
    </location>
</feature>
<dbReference type="EMBL" id="JAROCB010000004">
    <property type="protein sequence ID" value="MDN4598402.1"/>
    <property type="molecule type" value="Genomic_DNA"/>
</dbReference>
<evidence type="ECO:0000313" key="4">
    <source>
        <dbReference type="Proteomes" id="UP001174210"/>
    </source>
</evidence>
<organism evidence="3 4">
    <name type="scientific">Leifsonia virtsii</name>
    <dbReference type="NCBI Taxonomy" id="3035915"/>
    <lineage>
        <taxon>Bacteria</taxon>
        <taxon>Bacillati</taxon>
        <taxon>Actinomycetota</taxon>
        <taxon>Actinomycetes</taxon>
        <taxon>Micrococcales</taxon>
        <taxon>Microbacteriaceae</taxon>
        <taxon>Leifsonia</taxon>
    </lineage>
</organism>
<accession>A0ABT8J0B0</accession>
<keyword evidence="1" id="KW-0472">Membrane</keyword>
<evidence type="ECO:0000256" key="2">
    <source>
        <dbReference type="SAM" id="SignalP"/>
    </source>
</evidence>
<feature type="signal peptide" evidence="2">
    <location>
        <begin position="1"/>
        <end position="27"/>
    </location>
</feature>
<proteinExistence type="predicted"/>
<keyword evidence="1" id="KW-0812">Transmembrane</keyword>
<feature type="chain" id="PRO_5045801992" description="Gram-positive cocci surface proteins LPxTG domain-containing protein" evidence="2">
    <location>
        <begin position="28"/>
        <end position="407"/>
    </location>
</feature>
<dbReference type="Proteomes" id="UP001174210">
    <property type="component" value="Unassembled WGS sequence"/>
</dbReference>
<sequence>MRKLIGAVAVAIAGLGSSLIVSAPASAASTIEVSAVAHLYTNHGYLDVPLDPANETDIYSGDSTFNLTIKNNSAEAYTVTALAPAGPGDSCAGTIAPGGSLACSTRATVAEGSGTLDFTVTGTFAVSGADTTVASFPVFGVHYQVVSDDFAYTAPPPATGWSTVPIDPQLLSYPGLFRPQIRLTQSWDGNTPVTIKRATGALANASDECFGTLPKVVQPGDQILSCIFDITRRGNSWGFQWTGPMGDEGATAGSLQWMGGGYCTTSAPRYKGGDTVDISCSNFAPGLSVQARIWQVGVTAPQTVAADGTVSFSYALPTVTTGFPSGSLVFREGVDPDVESDGPVLFTIDPGVASTTTAGSTSSGAGQAELAASGSDVSTVSALGLGALGGGLLLLLVAVRRRRSSRA</sequence>
<evidence type="ECO:0008006" key="5">
    <source>
        <dbReference type="Google" id="ProtNLM"/>
    </source>
</evidence>
<dbReference type="RefSeq" id="WP_301219746.1">
    <property type="nucleotide sequence ID" value="NZ_JAROCB010000004.1"/>
</dbReference>
<keyword evidence="1" id="KW-1133">Transmembrane helix</keyword>
<evidence type="ECO:0000256" key="1">
    <source>
        <dbReference type="SAM" id="Phobius"/>
    </source>
</evidence>
<reference evidence="3" key="1">
    <citation type="submission" date="2023-03" db="EMBL/GenBank/DDBJ databases">
        <title>MT1 and MT2 Draft Genomes of Novel Species.</title>
        <authorList>
            <person name="Venkateswaran K."/>
        </authorList>
    </citation>
    <scope>NUCLEOTIDE SEQUENCE</scope>
    <source>
        <strain evidence="3">F6_8S_P_1A</strain>
    </source>
</reference>